<accession>A0A261EY38</accession>
<keyword evidence="2" id="KW-0472">Membrane</keyword>
<dbReference type="AlphaFoldDB" id="A0A261EY38"/>
<comment type="caution">
    <text evidence="3">The sequence shown here is derived from an EMBL/GenBank/DDBJ whole genome shotgun (WGS) entry which is preliminary data.</text>
</comment>
<name>A0A261EY38_9BIFI</name>
<dbReference type="RefSeq" id="WP_094660673.1">
    <property type="nucleotide sequence ID" value="NZ_MWWR01000006.1"/>
</dbReference>
<reference evidence="3 4" key="1">
    <citation type="journal article" date="2017" name="BMC Genomics">
        <title>Comparative genomic and phylogenomic analyses of the Bifidobacteriaceae family.</title>
        <authorList>
            <person name="Lugli G.A."/>
            <person name="Milani C."/>
            <person name="Turroni F."/>
            <person name="Duranti S."/>
            <person name="Mancabelli L."/>
            <person name="Mangifesta M."/>
            <person name="Ferrario C."/>
            <person name="Modesto M."/>
            <person name="Mattarelli P."/>
            <person name="Jiri K."/>
            <person name="van Sinderen D."/>
            <person name="Ventura M."/>
        </authorList>
    </citation>
    <scope>NUCLEOTIDE SEQUENCE [LARGE SCALE GENOMIC DNA]</scope>
    <source>
        <strain evidence="3 4">DSM 24742</strain>
    </source>
</reference>
<evidence type="ECO:0000313" key="3">
    <source>
        <dbReference type="EMBL" id="OZG51768.1"/>
    </source>
</evidence>
<feature type="transmembrane region" description="Helical" evidence="2">
    <location>
        <begin position="77"/>
        <end position="96"/>
    </location>
</feature>
<evidence type="ECO:0000256" key="2">
    <source>
        <dbReference type="SAM" id="Phobius"/>
    </source>
</evidence>
<dbReference type="EMBL" id="MWWR01000006">
    <property type="protein sequence ID" value="OZG51768.1"/>
    <property type="molecule type" value="Genomic_DNA"/>
</dbReference>
<keyword evidence="4" id="KW-1185">Reference proteome</keyword>
<feature type="region of interest" description="Disordered" evidence="1">
    <location>
        <begin position="333"/>
        <end position="357"/>
    </location>
</feature>
<feature type="region of interest" description="Disordered" evidence="1">
    <location>
        <begin position="44"/>
        <end position="67"/>
    </location>
</feature>
<evidence type="ECO:0000313" key="4">
    <source>
        <dbReference type="Proteomes" id="UP000216725"/>
    </source>
</evidence>
<gene>
    <name evidence="3" type="ORF">PSRA_0848</name>
</gene>
<proteinExistence type="predicted"/>
<keyword evidence="2" id="KW-0812">Transmembrane</keyword>
<organism evidence="3 4">
    <name type="scientific">Pseudoscardovia radai</name>
    <dbReference type="NCBI Taxonomy" id="987066"/>
    <lineage>
        <taxon>Bacteria</taxon>
        <taxon>Bacillati</taxon>
        <taxon>Actinomycetota</taxon>
        <taxon>Actinomycetes</taxon>
        <taxon>Bifidobacteriales</taxon>
        <taxon>Bifidobacteriaceae</taxon>
        <taxon>Pseudoscardovia</taxon>
    </lineage>
</organism>
<protein>
    <submittedName>
        <fullName evidence="3">Uncharacterized protein</fullName>
    </submittedName>
</protein>
<feature type="compositionally biased region" description="Low complexity" evidence="1">
    <location>
        <begin position="339"/>
        <end position="357"/>
    </location>
</feature>
<dbReference type="Proteomes" id="UP000216725">
    <property type="component" value="Unassembled WGS sequence"/>
</dbReference>
<feature type="compositionally biased region" description="Low complexity" evidence="1">
    <location>
        <begin position="57"/>
        <end position="67"/>
    </location>
</feature>
<evidence type="ECO:0000256" key="1">
    <source>
        <dbReference type="SAM" id="MobiDB-lite"/>
    </source>
</evidence>
<keyword evidence="2" id="KW-1133">Transmembrane helix</keyword>
<feature type="region of interest" description="Disordered" evidence="1">
    <location>
        <begin position="1"/>
        <end position="26"/>
    </location>
</feature>
<sequence>MKKPNGTKATRNAGMRRNAAPQWGSPEFRASYVSPVVPGDGTDAATMAPAAAPPTAAPSSAAPSQAAPLSVNPVPRVIGIIAIVCIAVAACVVGTARRIPPRDYLAAAREFENLQGSIDNVTAAYSQVGVDIISFPGSVTADTTSGVTAKLDALSSRTAGHADDDLFTRDAEAKSRFDALRQSTDSFTQQVSGYMAFAPQLAAAASACSGNGAQLATGDNVQFLADYASYLDACSAAVGALDEATDQQDASAWIDSANSFVSQQKETLATLQGMGSTSTMTAQQTTRYLDGLGTLAGRTAPDVSDAITAINTTIAAADPSTALHELESYLYGKSASDPTGTAGATTGSGTTGTEAQQ</sequence>